<dbReference type="Pfam" id="PF25993">
    <property type="entry name" value="zf-B_box_ZFPL1"/>
    <property type="match status" value="1"/>
</dbReference>
<evidence type="ECO:0000313" key="14">
    <source>
        <dbReference type="Proteomes" id="UP001142055"/>
    </source>
</evidence>
<keyword evidence="14" id="KW-1185">Reference proteome</keyword>
<evidence type="ECO:0000256" key="5">
    <source>
        <dbReference type="ARBA" id="ARBA00022723"/>
    </source>
</evidence>
<feature type="transmembrane region" description="Helical" evidence="11">
    <location>
        <begin position="281"/>
        <end position="300"/>
    </location>
</feature>
<dbReference type="GO" id="GO:0008270">
    <property type="term" value="F:zinc ion binding"/>
    <property type="evidence" value="ECO:0007669"/>
    <property type="project" value="UniProtKB-UniRule"/>
</dbReference>
<evidence type="ECO:0000256" key="1">
    <source>
        <dbReference type="ARBA" id="ARBA00004167"/>
    </source>
</evidence>
<keyword evidence="4 11" id="KW-0812">Transmembrane</keyword>
<organism evidence="13 14">
    <name type="scientific">Blomia tropicalis</name>
    <name type="common">Mite</name>
    <dbReference type="NCBI Taxonomy" id="40697"/>
    <lineage>
        <taxon>Eukaryota</taxon>
        <taxon>Metazoa</taxon>
        <taxon>Ecdysozoa</taxon>
        <taxon>Arthropoda</taxon>
        <taxon>Chelicerata</taxon>
        <taxon>Arachnida</taxon>
        <taxon>Acari</taxon>
        <taxon>Acariformes</taxon>
        <taxon>Sarcoptiformes</taxon>
        <taxon>Astigmata</taxon>
        <taxon>Glycyphagoidea</taxon>
        <taxon>Echimyopodidae</taxon>
        <taxon>Blomia</taxon>
    </lineage>
</organism>
<dbReference type="InterPro" id="IPR013083">
    <property type="entry name" value="Znf_RING/FYVE/PHD"/>
</dbReference>
<dbReference type="GO" id="GO:0016020">
    <property type="term" value="C:membrane"/>
    <property type="evidence" value="ECO:0007669"/>
    <property type="project" value="UniProtKB-SubCell"/>
</dbReference>
<dbReference type="InterPro" id="IPR058731">
    <property type="entry name" value="Znf-B_box_ZFPL1-like"/>
</dbReference>
<dbReference type="PROSITE" id="PS01359">
    <property type="entry name" value="ZF_PHD_1"/>
    <property type="match status" value="1"/>
</dbReference>
<name>A0A9Q0RKC2_BLOTA</name>
<dbReference type="SMART" id="SM00184">
    <property type="entry name" value="RING"/>
    <property type="match status" value="1"/>
</dbReference>
<sequence>MGLCKCPKKKVTNQFCFEHRVNVCEFCMTTGAHQTCIVGPYLQWLENSGFESVCSLCKSGLNSFPCIRLCCYHIFHMECLNNYASQLPSNTAPAGYVCPTCTIPIFTSLSGSVKSPVALALEKSLSGIAWAREGIGHGLMGSDSRNTLSNENSLISNNNNLHNGSILLNETKMNSGGSNSNFTPKILHNSLHNKPNYSTPISVSNVTSFISTNSDLSFGSTSSMRSKFDNESRRSLLANDILEDKYRTKSPIEFFSRWLRSRSSYVRNKGTISGLSLYKRLIIYGIIAFILLFVLIHFFLKFGRQSADNDPFLDPKYDTNIRNDS</sequence>
<comment type="similarity">
    <text evidence="2 11">Belongs to the ZFPL1 family.</text>
</comment>
<accession>A0A9Q0RKC2</accession>
<dbReference type="GO" id="GO:0005794">
    <property type="term" value="C:Golgi apparatus"/>
    <property type="evidence" value="ECO:0007669"/>
    <property type="project" value="TreeGrafter"/>
</dbReference>
<evidence type="ECO:0000256" key="6">
    <source>
        <dbReference type="ARBA" id="ARBA00022771"/>
    </source>
</evidence>
<dbReference type="InterPro" id="IPR001841">
    <property type="entry name" value="Znf_RING"/>
</dbReference>
<keyword evidence="7 11" id="KW-0862">Zinc</keyword>
<evidence type="ECO:0000256" key="7">
    <source>
        <dbReference type="ARBA" id="ARBA00022833"/>
    </source>
</evidence>
<reference evidence="13" key="1">
    <citation type="submission" date="2022-12" db="EMBL/GenBank/DDBJ databases">
        <title>Genome assemblies of Blomia tropicalis.</title>
        <authorList>
            <person name="Cui Y."/>
        </authorList>
    </citation>
    <scope>NUCLEOTIDE SEQUENCE</scope>
    <source>
        <tissue evidence="13">Adult mites</tissue>
    </source>
</reference>
<gene>
    <name evidence="13" type="ORF">RDWZM_008756</name>
</gene>
<dbReference type="AlphaFoldDB" id="A0A9Q0RKC2"/>
<keyword evidence="8 11" id="KW-1133">Transmembrane helix</keyword>
<evidence type="ECO:0000256" key="3">
    <source>
        <dbReference type="ARBA" id="ARBA00013701"/>
    </source>
</evidence>
<evidence type="ECO:0000259" key="12">
    <source>
        <dbReference type="PROSITE" id="PS50089"/>
    </source>
</evidence>
<keyword evidence="5 11" id="KW-0479">Metal-binding</keyword>
<protein>
    <recommendedName>
        <fullName evidence="3 11">Zinc finger protein-like 1 homolog</fullName>
    </recommendedName>
</protein>
<keyword evidence="6 10" id="KW-0863">Zinc-finger</keyword>
<dbReference type="PANTHER" id="PTHR12981">
    <property type="entry name" value="ZINC FINGER PROTEIN-LIKE 1"/>
    <property type="match status" value="1"/>
</dbReference>
<dbReference type="PROSITE" id="PS50089">
    <property type="entry name" value="ZF_RING_2"/>
    <property type="match status" value="1"/>
</dbReference>
<comment type="caution">
    <text evidence="13">The sequence shown here is derived from an EMBL/GenBank/DDBJ whole genome shotgun (WGS) entry which is preliminary data.</text>
</comment>
<dbReference type="Gene3D" id="3.30.40.10">
    <property type="entry name" value="Zinc/RING finger domain, C3HC4 (zinc finger)"/>
    <property type="match status" value="1"/>
</dbReference>
<evidence type="ECO:0000256" key="4">
    <source>
        <dbReference type="ARBA" id="ARBA00022692"/>
    </source>
</evidence>
<evidence type="ECO:0000256" key="9">
    <source>
        <dbReference type="ARBA" id="ARBA00023136"/>
    </source>
</evidence>
<dbReference type="Pfam" id="PF25998">
    <property type="entry name" value="U-box_ZFPL1"/>
    <property type="match status" value="1"/>
</dbReference>
<dbReference type="OMA" id="HDHDYNP"/>
<dbReference type="InterPro" id="IPR019786">
    <property type="entry name" value="Zinc_finger_PHD-type_CS"/>
</dbReference>
<dbReference type="InterPro" id="IPR039043">
    <property type="entry name" value="ZFPL1"/>
</dbReference>
<dbReference type="CDD" id="cd16487">
    <property type="entry name" value="mRING-H2-C3DHC3_ZFPL1"/>
    <property type="match status" value="1"/>
</dbReference>
<dbReference type="Proteomes" id="UP001142055">
    <property type="component" value="Chromosome 3"/>
</dbReference>
<dbReference type="SUPFAM" id="SSF57850">
    <property type="entry name" value="RING/U-box"/>
    <property type="match status" value="1"/>
</dbReference>
<proteinExistence type="inferred from homology"/>
<feature type="domain" description="RING-type" evidence="12">
    <location>
        <begin position="54"/>
        <end position="102"/>
    </location>
</feature>
<comment type="subcellular location">
    <subcellularLocation>
        <location evidence="1 11">Membrane</location>
        <topology evidence="1 11">Single-pass membrane protein</topology>
    </subcellularLocation>
</comment>
<evidence type="ECO:0000313" key="13">
    <source>
        <dbReference type="EMBL" id="KAJ6217599.1"/>
    </source>
</evidence>
<dbReference type="InterPro" id="IPR058730">
    <property type="entry name" value="U-box_ZFPL1-like"/>
</dbReference>
<evidence type="ECO:0000256" key="8">
    <source>
        <dbReference type="ARBA" id="ARBA00022989"/>
    </source>
</evidence>
<dbReference type="PANTHER" id="PTHR12981:SF0">
    <property type="entry name" value="ZINC FINGER PROTEIN-LIKE 1"/>
    <property type="match status" value="1"/>
</dbReference>
<dbReference type="EMBL" id="JAPWDV010000003">
    <property type="protein sequence ID" value="KAJ6217599.1"/>
    <property type="molecule type" value="Genomic_DNA"/>
</dbReference>
<keyword evidence="9 11" id="KW-0472">Membrane</keyword>
<evidence type="ECO:0000256" key="10">
    <source>
        <dbReference type="PROSITE-ProRule" id="PRU00175"/>
    </source>
</evidence>
<evidence type="ECO:0000256" key="2">
    <source>
        <dbReference type="ARBA" id="ARBA00005561"/>
    </source>
</evidence>
<evidence type="ECO:0000256" key="11">
    <source>
        <dbReference type="RuleBase" id="RU369078"/>
    </source>
</evidence>